<keyword evidence="4" id="KW-1185">Reference proteome</keyword>
<dbReference type="InterPro" id="IPR045584">
    <property type="entry name" value="Pilin-like"/>
</dbReference>
<evidence type="ECO:0000259" key="2">
    <source>
        <dbReference type="Pfam" id="PF08334"/>
    </source>
</evidence>
<dbReference type="InterPro" id="IPR010054">
    <property type="entry name" value="Type2_sec_GspG"/>
</dbReference>
<dbReference type="SUPFAM" id="SSF54523">
    <property type="entry name" value="Pili subunits"/>
    <property type="match status" value="1"/>
</dbReference>
<dbReference type="Gene3D" id="3.30.700.10">
    <property type="entry name" value="Glycoprotein, Type 4 Pilin"/>
    <property type="match status" value="1"/>
</dbReference>
<evidence type="ECO:0000313" key="3">
    <source>
        <dbReference type="EMBL" id="ADJ61714.1"/>
    </source>
</evidence>
<dbReference type="KEGG" id="hse:Hsero_0188"/>
<reference evidence="3 4" key="1">
    <citation type="submission" date="2010-04" db="EMBL/GenBank/DDBJ databases">
        <title>The genome of Herbaspirillum seropedicae SmR1, an endophytic, nitrogen-fixing, plant-growth promoting beta-Proteobacteria.</title>
        <authorList>
            <person name="Pedrosa F.O."/>
            <person name="Monteiro R.A."/>
            <person name="Wassem R."/>
            <person name="Cruz L.M."/>
            <person name="Ayub R.A."/>
            <person name="Colauto N.B."/>
            <person name="Fernandez M.A."/>
            <person name="Fungaro M.H.P."/>
            <person name="Grisard E.C."/>
            <person name="Hungria M."/>
            <person name="Madeira H.M.F."/>
            <person name="Nodari R.O."/>
            <person name="Osaku C.A."/>
            <person name="Petzl-Erler M.L."/>
            <person name="Terenzi H."/>
            <person name="Vieira L.G.E."/>
            <person name="Almeida M.I.M."/>
            <person name="Alves L.R."/>
            <person name="Arantes O.M.N."/>
            <person name="Balsanelli E."/>
            <person name="Barcellos F.G."/>
            <person name="Baura V.A."/>
            <person name="Binde D.R."/>
            <person name="Campo R.J."/>
            <person name="Chubatsu L.S."/>
            <person name="Chueire L.M.O."/>
            <person name="Ciferri R.R."/>
            <person name="Correa L.C."/>
            <person name="da Conceicao Silva J.L."/>
            <person name="Dabul A.N.G."/>
            <person name="Dambros B.P."/>
            <person name="Faoro H."/>
            <person name="Favetti A."/>
            <person name="Friedermann G."/>
            <person name="Furlaneto M.C."/>
            <person name="Gasques L.S."/>
            <person name="Gimenes C.C.T."/>
            <person name="Gioppo N.M.R."/>
            <person name="Glienke-Blanco C."/>
            <person name="Godoy L.P."/>
            <person name="Guerra M.P."/>
            <person name="Karp S."/>
            <person name="Kava-Cordeiro V."/>
            <person name="Margarido V.P."/>
            <person name="Mathioni S.M."/>
            <person name="Menck-Soares M.A."/>
            <person name="Murace N.K."/>
            <person name="Nicolas M.F."/>
            <person name="Oliveira C.E.C."/>
            <person name="Pagnan N.A.B."/>
            <person name="Pamphile J.A."/>
            <person name="Patussi E.V."/>
            <person name="Pereira L.F.P."/>
            <person name="Pereira-Ferrari L."/>
            <person name="Pinto F.G.S."/>
            <person name="Precoma C."/>
            <person name="Prioli A.J."/>
            <person name="Prioli S.M.A.P."/>
            <person name="Raittz R.T."/>
            <person name="Ramos H.J.O."/>
            <person name="Ribeiro E.M.S.F."/>
            <person name="Rigo L.U."/>
            <person name="Rocha C.L.M.S.C."/>
            <person name="Rocha S.N."/>
            <person name="Santos K."/>
            <person name="Satori D."/>
            <person name="Silva A.G."/>
            <person name="Simao R.C.G."/>
            <person name="Soares M.A.M."/>
            <person name="Souza E.M."/>
            <person name="Steffens M.B.R."/>
            <person name="Steindel M."/>
            <person name="Tadra-Sfeir M.Z."/>
            <person name="Takahashi E.K."/>
            <person name="Torres R.A."/>
            <person name="Valle J.S."/>
            <person name="Vernal J.I."/>
            <person name="Vilas-Boas L.A."/>
            <person name="Watanabe M.A.E."/>
            <person name="Weiss V.A."/>
            <person name="Yates M.A."/>
            <person name="Souza E.M."/>
        </authorList>
    </citation>
    <scope>NUCLEOTIDE SEQUENCE [LARGE SCALE GENOMIC DNA]</scope>
    <source>
        <strain evidence="3 4">SmR1</strain>
    </source>
</reference>
<feature type="transmembrane region" description="Helical" evidence="1">
    <location>
        <begin position="54"/>
        <end position="73"/>
    </location>
</feature>
<feature type="domain" description="Type II secretion system protein GspG C-terminal" evidence="2">
    <location>
        <begin position="81"/>
        <end position="181"/>
    </location>
</feature>
<dbReference type="NCBIfam" id="TIGR01710">
    <property type="entry name" value="typeII_sec_gspG"/>
    <property type="match status" value="1"/>
</dbReference>
<sequence length="183" mass="20483">MAHVAFWAAARLYLRVFQPIADLKPAASMRRSLQPSRRHPAFLFLQRGLARLRWILVLTVLAVGAALLVPPLVTRFNHDHSPQAQAAEKDMKAIAAGLERYRQDNGRYPSTQQGLLALVIRPVREPLANGWQLGGYVERLPRDPWGNPYQYQADDDGASYELFSFGQAGPEGGDDDDRVISLH</sequence>
<dbReference type="Proteomes" id="UP000000329">
    <property type="component" value="Chromosome"/>
</dbReference>
<dbReference type="eggNOG" id="COG4968">
    <property type="taxonomic scope" value="Bacteria"/>
</dbReference>
<dbReference type="STRING" id="757424.Hsero_0188"/>
<dbReference type="AlphaFoldDB" id="D8IUZ5"/>
<protein>
    <submittedName>
        <fullName evidence="3">General secretion pathway protein</fullName>
    </submittedName>
</protein>
<evidence type="ECO:0000256" key="1">
    <source>
        <dbReference type="SAM" id="Phobius"/>
    </source>
</evidence>
<dbReference type="Pfam" id="PF08334">
    <property type="entry name" value="T2SSG"/>
    <property type="match status" value="1"/>
</dbReference>
<accession>D8IUZ5</accession>
<dbReference type="HOGENOM" id="CLU_091705_2_1_4"/>
<name>D8IUZ5_HERSS</name>
<dbReference type="GO" id="GO:0015628">
    <property type="term" value="P:protein secretion by the type II secretion system"/>
    <property type="evidence" value="ECO:0007669"/>
    <property type="project" value="InterPro"/>
</dbReference>
<keyword evidence="1" id="KW-1133">Transmembrane helix</keyword>
<evidence type="ECO:0000313" key="4">
    <source>
        <dbReference type="Proteomes" id="UP000000329"/>
    </source>
</evidence>
<proteinExistence type="predicted"/>
<dbReference type="EMBL" id="CP002039">
    <property type="protein sequence ID" value="ADJ61714.1"/>
    <property type="molecule type" value="Genomic_DNA"/>
</dbReference>
<gene>
    <name evidence="3" type="primary">gspG</name>
    <name evidence="3" type="ordered locus">Hsero_0188</name>
</gene>
<organism evidence="3 4">
    <name type="scientific">Herbaspirillum seropedicae (strain SmR1)</name>
    <dbReference type="NCBI Taxonomy" id="757424"/>
    <lineage>
        <taxon>Bacteria</taxon>
        <taxon>Pseudomonadati</taxon>
        <taxon>Pseudomonadota</taxon>
        <taxon>Betaproteobacteria</taxon>
        <taxon>Burkholderiales</taxon>
        <taxon>Oxalobacteraceae</taxon>
        <taxon>Herbaspirillum</taxon>
    </lineage>
</organism>
<dbReference type="GO" id="GO:0015627">
    <property type="term" value="C:type II protein secretion system complex"/>
    <property type="evidence" value="ECO:0007669"/>
    <property type="project" value="InterPro"/>
</dbReference>
<keyword evidence="1" id="KW-0812">Transmembrane</keyword>
<dbReference type="InterPro" id="IPR013545">
    <property type="entry name" value="T2SS_protein-GspG_C"/>
</dbReference>
<keyword evidence="1" id="KW-0472">Membrane</keyword>